<feature type="compositionally biased region" description="Polar residues" evidence="2">
    <location>
        <begin position="118"/>
        <end position="129"/>
    </location>
</feature>
<dbReference type="Proteomes" id="UP001151760">
    <property type="component" value="Unassembled WGS sequence"/>
</dbReference>
<evidence type="ECO:0000313" key="4">
    <source>
        <dbReference type="Proteomes" id="UP001151760"/>
    </source>
</evidence>
<accession>A0ABQ4ZYB6</accession>
<feature type="coiled-coil region" evidence="1">
    <location>
        <begin position="163"/>
        <end position="220"/>
    </location>
</feature>
<keyword evidence="4" id="KW-1185">Reference proteome</keyword>
<protein>
    <submittedName>
        <fullName evidence="3">Uncharacterized protein</fullName>
    </submittedName>
</protein>
<organism evidence="3 4">
    <name type="scientific">Tanacetum coccineum</name>
    <dbReference type="NCBI Taxonomy" id="301880"/>
    <lineage>
        <taxon>Eukaryota</taxon>
        <taxon>Viridiplantae</taxon>
        <taxon>Streptophyta</taxon>
        <taxon>Embryophyta</taxon>
        <taxon>Tracheophyta</taxon>
        <taxon>Spermatophyta</taxon>
        <taxon>Magnoliopsida</taxon>
        <taxon>eudicotyledons</taxon>
        <taxon>Gunneridae</taxon>
        <taxon>Pentapetalae</taxon>
        <taxon>asterids</taxon>
        <taxon>campanulids</taxon>
        <taxon>Asterales</taxon>
        <taxon>Asteraceae</taxon>
        <taxon>Asteroideae</taxon>
        <taxon>Anthemideae</taxon>
        <taxon>Anthemidinae</taxon>
        <taxon>Tanacetum</taxon>
    </lineage>
</organism>
<reference evidence="3" key="2">
    <citation type="submission" date="2022-01" db="EMBL/GenBank/DDBJ databases">
        <authorList>
            <person name="Yamashiro T."/>
            <person name="Shiraishi A."/>
            <person name="Satake H."/>
            <person name="Nakayama K."/>
        </authorList>
    </citation>
    <scope>NUCLEOTIDE SEQUENCE</scope>
</reference>
<reference evidence="3" key="1">
    <citation type="journal article" date="2022" name="Int. J. Mol. Sci.">
        <title>Draft Genome of Tanacetum Coccineum: Genomic Comparison of Closely Related Tanacetum-Family Plants.</title>
        <authorList>
            <person name="Yamashiro T."/>
            <person name="Shiraishi A."/>
            <person name="Nakayama K."/>
            <person name="Satake H."/>
        </authorList>
    </citation>
    <scope>NUCLEOTIDE SEQUENCE</scope>
</reference>
<evidence type="ECO:0000256" key="2">
    <source>
        <dbReference type="SAM" id="MobiDB-lite"/>
    </source>
</evidence>
<keyword evidence="1" id="KW-0175">Coiled coil</keyword>
<sequence length="268" mass="30259">MKRLFKIGRSAQVVSSEDEGLGDQEDASKQGRKIDDIDQDADFYFEQSEKVVEEVVSTAEVSAAATITTEEITLAQALAELRSAKPKVVVQEPVQSTTTTAPSTIPKAKSITFRDPGESTTRPTLTPIPSNIKDKGKAKMIEPEKPLKMKEQIRLDEELAFKLQAEEEEQARLAREKAEKVEEANISWDNVQAMIEADRLLAERLQAREQEELIDEEKARLFVELLEKRKKHFAALRAQEKRNKPPTKAQKKSTMLTYLKNMAGYKQS</sequence>
<proteinExistence type="predicted"/>
<feature type="compositionally biased region" description="Basic and acidic residues" evidence="2">
    <location>
        <begin position="26"/>
        <end position="35"/>
    </location>
</feature>
<evidence type="ECO:0000313" key="3">
    <source>
        <dbReference type="EMBL" id="GJS94281.1"/>
    </source>
</evidence>
<gene>
    <name evidence="3" type="ORF">Tco_0801249</name>
</gene>
<comment type="caution">
    <text evidence="3">The sequence shown here is derived from an EMBL/GenBank/DDBJ whole genome shotgun (WGS) entry which is preliminary data.</text>
</comment>
<evidence type="ECO:0000256" key="1">
    <source>
        <dbReference type="SAM" id="Coils"/>
    </source>
</evidence>
<feature type="compositionally biased region" description="Polar residues" evidence="2">
    <location>
        <begin position="93"/>
        <end position="103"/>
    </location>
</feature>
<feature type="region of interest" description="Disordered" evidence="2">
    <location>
        <begin position="7"/>
        <end position="35"/>
    </location>
</feature>
<feature type="compositionally biased region" description="Acidic residues" evidence="2">
    <location>
        <begin position="16"/>
        <end position="25"/>
    </location>
</feature>
<feature type="region of interest" description="Disordered" evidence="2">
    <location>
        <begin position="86"/>
        <end position="133"/>
    </location>
</feature>
<name>A0ABQ4ZYB6_9ASTR</name>
<dbReference type="EMBL" id="BQNB010011719">
    <property type="protein sequence ID" value="GJS94281.1"/>
    <property type="molecule type" value="Genomic_DNA"/>
</dbReference>